<dbReference type="InterPro" id="IPR023631">
    <property type="entry name" value="Amidase_dom"/>
</dbReference>
<gene>
    <name evidence="3" type="ORF">RM780_05765</name>
</gene>
<feature type="domain" description="Amidase" evidence="2">
    <location>
        <begin position="31"/>
        <end position="421"/>
    </location>
</feature>
<dbReference type="Proteomes" id="UP001183388">
    <property type="component" value="Unassembled WGS sequence"/>
</dbReference>
<dbReference type="SUPFAM" id="SSF75304">
    <property type="entry name" value="Amidase signature (AS) enzymes"/>
    <property type="match status" value="1"/>
</dbReference>
<evidence type="ECO:0000256" key="1">
    <source>
        <dbReference type="SAM" id="MobiDB-lite"/>
    </source>
</evidence>
<dbReference type="InterPro" id="IPR000120">
    <property type="entry name" value="Amidase"/>
</dbReference>
<comment type="caution">
    <text evidence="3">The sequence shown here is derived from an EMBL/GenBank/DDBJ whole genome shotgun (WGS) entry which is preliminary data.</text>
</comment>
<evidence type="ECO:0000313" key="3">
    <source>
        <dbReference type="EMBL" id="MDT0306465.1"/>
    </source>
</evidence>
<dbReference type="PANTHER" id="PTHR11895">
    <property type="entry name" value="TRANSAMIDASE"/>
    <property type="match status" value="1"/>
</dbReference>
<name>A0ABU2L4K4_9ACTN</name>
<protein>
    <submittedName>
        <fullName evidence="3">Amidase</fullName>
    </submittedName>
</protein>
<dbReference type="InterPro" id="IPR036928">
    <property type="entry name" value="AS_sf"/>
</dbReference>
<dbReference type="Pfam" id="PF01425">
    <property type="entry name" value="Amidase"/>
    <property type="match status" value="1"/>
</dbReference>
<dbReference type="EMBL" id="JAVREN010000006">
    <property type="protein sequence ID" value="MDT0306465.1"/>
    <property type="molecule type" value="Genomic_DNA"/>
</dbReference>
<sequence length="436" mass="44801">MPTDDRAGPPAGDLAALVNALASGRLTARGAVEASLERVAATDGALRAWVEIAAERAVEEAGRLDTAPGRGPLHGVPLGVKDLIDVRGLPTRCGSPLRGPRPAEADAGGVRLARAAGAVPLGKTVTTEFGYFAPGPTHNPHDPERTPGGSSSGSAAAVAAGAVPLAFGTQTAGSLTRPASYCGVAGYVAQAGEFPLDGITGLSPGLDRLGLLTASVPGLHLAWRALTSGTAAPLPACGPPRVLVWDGAPLGEVHPAMADAVETLAAALARSGAPCERLGREGVVRERFVASLAAHHRLIMAYEARRERAELLPHAQEVSPQLRELLEAGGEIEEARYRGAWERVRDARAPVADIFGRYDVILGPAAFGPAPKGLESTGSPDLSRPWQVLGLPVVTVPGLADPAGMPLGVQVIGRHGGQERLFAVAAWIEDAIRGAR</sequence>
<evidence type="ECO:0000259" key="2">
    <source>
        <dbReference type="Pfam" id="PF01425"/>
    </source>
</evidence>
<keyword evidence="4" id="KW-1185">Reference proteome</keyword>
<proteinExistence type="predicted"/>
<evidence type="ECO:0000313" key="4">
    <source>
        <dbReference type="Proteomes" id="UP001183388"/>
    </source>
</evidence>
<dbReference type="PANTHER" id="PTHR11895:SF176">
    <property type="entry name" value="AMIDASE AMID-RELATED"/>
    <property type="match status" value="1"/>
</dbReference>
<dbReference type="Gene3D" id="3.90.1300.10">
    <property type="entry name" value="Amidase signature (AS) domain"/>
    <property type="match status" value="1"/>
</dbReference>
<reference evidence="4" key="1">
    <citation type="submission" date="2023-07" db="EMBL/GenBank/DDBJ databases">
        <title>30 novel species of actinomycetes from the DSMZ collection.</title>
        <authorList>
            <person name="Nouioui I."/>
        </authorList>
    </citation>
    <scope>NUCLEOTIDE SEQUENCE [LARGE SCALE GENOMIC DNA]</scope>
    <source>
        <strain evidence="4">DSM 44917</strain>
    </source>
</reference>
<dbReference type="RefSeq" id="WP_311629397.1">
    <property type="nucleotide sequence ID" value="NZ_JAVREN010000006.1"/>
</dbReference>
<feature type="region of interest" description="Disordered" evidence="1">
    <location>
        <begin position="135"/>
        <end position="155"/>
    </location>
</feature>
<accession>A0ABU2L4K4</accession>
<organism evidence="3 4">
    <name type="scientific">Streptomyces boetiae</name>
    <dbReference type="NCBI Taxonomy" id="3075541"/>
    <lineage>
        <taxon>Bacteria</taxon>
        <taxon>Bacillati</taxon>
        <taxon>Actinomycetota</taxon>
        <taxon>Actinomycetes</taxon>
        <taxon>Kitasatosporales</taxon>
        <taxon>Streptomycetaceae</taxon>
        <taxon>Streptomyces</taxon>
    </lineage>
</organism>